<comment type="subunit">
    <text evidence="9 10">Homodimer, forms a heterotetramer with a Cas2 homodimer.</text>
</comment>
<evidence type="ECO:0000256" key="10">
    <source>
        <dbReference type="HAMAP-Rule" id="MF_01470"/>
    </source>
</evidence>
<accession>D5C3T2</accession>
<keyword evidence="3 10" id="KW-0255">Endonuclease</keyword>
<dbReference type="Gene3D" id="1.20.120.920">
    <property type="entry name" value="CRISPR-associated endonuclease Cas1, C-terminal domain"/>
    <property type="match status" value="1"/>
</dbReference>
<dbReference type="Pfam" id="PF01867">
    <property type="entry name" value="Cas_Cas1"/>
    <property type="match status" value="1"/>
</dbReference>
<evidence type="ECO:0000256" key="7">
    <source>
        <dbReference type="ARBA" id="ARBA00023125"/>
    </source>
</evidence>
<dbReference type="PANTHER" id="PTHR34353:SF2">
    <property type="entry name" value="CRISPR-ASSOCIATED ENDONUCLEASE CAS1 1"/>
    <property type="match status" value="1"/>
</dbReference>
<dbReference type="NCBIfam" id="TIGR00287">
    <property type="entry name" value="cas1"/>
    <property type="match status" value="1"/>
</dbReference>
<dbReference type="AlphaFoldDB" id="D5C3T2"/>
<dbReference type="Gene3D" id="3.100.10.20">
    <property type="entry name" value="CRISPR-associated endonuclease Cas1, N-terminal domain"/>
    <property type="match status" value="1"/>
</dbReference>
<evidence type="ECO:0000256" key="4">
    <source>
        <dbReference type="ARBA" id="ARBA00022801"/>
    </source>
</evidence>
<keyword evidence="4 10" id="KW-0378">Hydrolase</keyword>
<organism evidence="11 12">
    <name type="scientific">Nitrosococcus halophilus (strain Nc4)</name>
    <dbReference type="NCBI Taxonomy" id="472759"/>
    <lineage>
        <taxon>Bacteria</taxon>
        <taxon>Pseudomonadati</taxon>
        <taxon>Pseudomonadota</taxon>
        <taxon>Gammaproteobacteria</taxon>
        <taxon>Chromatiales</taxon>
        <taxon>Chromatiaceae</taxon>
        <taxon>Nitrosococcus</taxon>
    </lineage>
</organism>
<dbReference type="InterPro" id="IPR042206">
    <property type="entry name" value="CRISPR-assoc_Cas1_C"/>
</dbReference>
<dbReference type="Proteomes" id="UP000001844">
    <property type="component" value="Chromosome"/>
</dbReference>
<dbReference type="InterPro" id="IPR019856">
    <property type="entry name" value="CRISPR-assoc_Cas1_DVULG"/>
</dbReference>
<evidence type="ECO:0000256" key="2">
    <source>
        <dbReference type="ARBA" id="ARBA00022723"/>
    </source>
</evidence>
<dbReference type="EC" id="3.1.-.-" evidence="10"/>
<dbReference type="OrthoDB" id="9803119at2"/>
<keyword evidence="6 10" id="KW-0051">Antiviral defense</keyword>
<dbReference type="GO" id="GO:0016787">
    <property type="term" value="F:hydrolase activity"/>
    <property type="evidence" value="ECO:0007669"/>
    <property type="project" value="UniProtKB-KW"/>
</dbReference>
<dbReference type="InterPro" id="IPR002729">
    <property type="entry name" value="CRISPR-assoc_Cas1"/>
</dbReference>
<dbReference type="NCBIfam" id="TIGR03640">
    <property type="entry name" value="cas1_DVULG"/>
    <property type="match status" value="1"/>
</dbReference>
<dbReference type="GO" id="GO:0004520">
    <property type="term" value="F:DNA endonuclease activity"/>
    <property type="evidence" value="ECO:0007669"/>
    <property type="project" value="InterPro"/>
</dbReference>
<dbReference type="PANTHER" id="PTHR34353">
    <property type="entry name" value="CRISPR-ASSOCIATED ENDONUCLEASE CAS1 1"/>
    <property type="match status" value="1"/>
</dbReference>
<evidence type="ECO:0000256" key="3">
    <source>
        <dbReference type="ARBA" id="ARBA00022759"/>
    </source>
</evidence>
<dbReference type="InterPro" id="IPR050646">
    <property type="entry name" value="Cas1"/>
</dbReference>
<evidence type="ECO:0000256" key="9">
    <source>
        <dbReference type="ARBA" id="ARBA00038592"/>
    </source>
</evidence>
<dbReference type="GO" id="GO:0046872">
    <property type="term" value="F:metal ion binding"/>
    <property type="evidence" value="ECO:0007669"/>
    <property type="project" value="UniProtKB-UniRule"/>
</dbReference>
<comment type="cofactor">
    <cofactor evidence="10">
        <name>Mg(2+)</name>
        <dbReference type="ChEBI" id="CHEBI:18420"/>
    </cofactor>
    <cofactor evidence="10">
        <name>Mn(2+)</name>
        <dbReference type="ChEBI" id="CHEBI:29035"/>
    </cofactor>
</comment>
<keyword evidence="1 10" id="KW-0540">Nuclease</keyword>
<reference evidence="12" key="1">
    <citation type="submission" date="2010-04" db="EMBL/GenBank/DDBJ databases">
        <title>Complete genome sequence of Nitrosococcus halophilus Nc4, a salt-adapted, aerobic obligate ammonia-oxidizing sulfur purple bacterium.</title>
        <authorList>
            <consortium name="US DOE Joint Genome Institute"/>
            <person name="Campbell M.A."/>
            <person name="Malfatti S.A."/>
            <person name="Chain P.S.G."/>
            <person name="Heidelberg J.F."/>
            <person name="Ward B.B."/>
            <person name="Klotz M.G."/>
        </authorList>
    </citation>
    <scope>NUCLEOTIDE SEQUENCE [LARGE SCALE GENOMIC DNA]</scope>
    <source>
        <strain evidence="12">Nc4</strain>
    </source>
</reference>
<keyword evidence="7 10" id="KW-0238">DNA-binding</keyword>
<protein>
    <recommendedName>
        <fullName evidence="10">CRISPR-associated endonuclease Cas1</fullName>
        <ecNumber evidence="10">3.1.-.-</ecNumber>
    </recommendedName>
</protein>
<dbReference type="GO" id="GO:0043571">
    <property type="term" value="P:maintenance of CRISPR repeat elements"/>
    <property type="evidence" value="ECO:0007669"/>
    <property type="project" value="UniProtKB-UniRule"/>
</dbReference>
<dbReference type="CDD" id="cd09721">
    <property type="entry name" value="Cas1_I-C"/>
    <property type="match status" value="1"/>
</dbReference>
<feature type="binding site" evidence="10">
    <location>
        <position position="235"/>
    </location>
    <ligand>
        <name>Mn(2+)</name>
        <dbReference type="ChEBI" id="CHEBI:29035"/>
    </ligand>
</feature>
<gene>
    <name evidence="10" type="primary">cas1</name>
    <name evidence="11" type="ordered locus">Nhal_1946</name>
</gene>
<dbReference type="InterPro" id="IPR042211">
    <property type="entry name" value="CRISPR-assoc_Cas1_N"/>
</dbReference>
<evidence type="ECO:0000256" key="5">
    <source>
        <dbReference type="ARBA" id="ARBA00022842"/>
    </source>
</evidence>
<dbReference type="KEGG" id="nhl:Nhal_1946"/>
<evidence type="ECO:0000256" key="6">
    <source>
        <dbReference type="ARBA" id="ARBA00023118"/>
    </source>
</evidence>
<proteinExistence type="inferred from homology"/>
<dbReference type="HAMAP" id="MF_01470">
    <property type="entry name" value="Cas1"/>
    <property type="match status" value="1"/>
</dbReference>
<dbReference type="STRING" id="472759.Nhal_1946"/>
<evidence type="ECO:0000313" key="11">
    <source>
        <dbReference type="EMBL" id="ADE15054.1"/>
    </source>
</evidence>
<comment type="function">
    <text evidence="10">CRISPR (clustered regularly interspaced short palindromic repeat), is an adaptive immune system that provides protection against mobile genetic elements (viruses, transposable elements and conjugative plasmids). CRISPR clusters contain spacers, sequences complementary to antecedent mobile elements, and target invading nucleic acids. CRISPR clusters are transcribed and processed into CRISPR RNA (crRNA). Acts as a dsDNA endonuclease. Involved in the integration of spacer DNA into the CRISPR cassette.</text>
</comment>
<evidence type="ECO:0000313" key="12">
    <source>
        <dbReference type="Proteomes" id="UP000001844"/>
    </source>
</evidence>
<dbReference type="GO" id="GO:0003677">
    <property type="term" value="F:DNA binding"/>
    <property type="evidence" value="ECO:0007669"/>
    <property type="project" value="UniProtKB-KW"/>
</dbReference>
<feature type="binding site" evidence="10">
    <location>
        <position position="250"/>
    </location>
    <ligand>
        <name>Mn(2+)</name>
        <dbReference type="ChEBI" id="CHEBI:29035"/>
    </ligand>
</feature>
<evidence type="ECO:0000256" key="1">
    <source>
        <dbReference type="ARBA" id="ARBA00022722"/>
    </source>
</evidence>
<keyword evidence="12" id="KW-1185">Reference proteome</keyword>
<dbReference type="HOGENOM" id="CLU_052779_1_0_6"/>
<comment type="similarity">
    <text evidence="10">Belongs to the CRISPR-associated endonuclease Cas1 family.</text>
</comment>
<keyword evidence="5 10" id="KW-0460">Magnesium</keyword>
<dbReference type="RefSeq" id="WP_013032920.1">
    <property type="nucleotide sequence ID" value="NC_013960.1"/>
</dbReference>
<sequence>MRQLLNTLFVTTPNAYLRLEGETLCVEVEREKRLQVPLHHIGSVVAFGDVMLTPAVLRRCAQDGRGVVLLDRNGEFSARIEGPVSGNILLRQAQHDAAGNSLTALGIARACVVGKLRNARQILLRGAREAKNTEDTQSLQQASRLLANQIRKLPEAVDLDAVRGLEGDGARIYFAAIPLLIRANQRQVFNFERRSRRPPLDRFNALISFLYTLLVNDCRSALEGVGLDPQLGFLHAVRPGRPALALDLMEEFRPIIADRLALTLINRGQLTEQNFESRVGGAVYLNEQGRKVVLTAYQQRKQEELTHPLLEQTVAIGLLPHVQARLLARTLRGEMEGYLPFLNR</sequence>
<dbReference type="eggNOG" id="COG1518">
    <property type="taxonomic scope" value="Bacteria"/>
</dbReference>
<name>D5C3T2_NITHN</name>
<feature type="binding site" evidence="10">
    <location>
        <position position="166"/>
    </location>
    <ligand>
        <name>Mn(2+)</name>
        <dbReference type="ChEBI" id="CHEBI:29035"/>
    </ligand>
</feature>
<keyword evidence="2 10" id="KW-0479">Metal-binding</keyword>
<dbReference type="GO" id="GO:0051607">
    <property type="term" value="P:defense response to virus"/>
    <property type="evidence" value="ECO:0007669"/>
    <property type="project" value="UniProtKB-UniRule"/>
</dbReference>
<keyword evidence="8 10" id="KW-0464">Manganese</keyword>
<evidence type="ECO:0000256" key="8">
    <source>
        <dbReference type="ARBA" id="ARBA00023211"/>
    </source>
</evidence>
<dbReference type="EMBL" id="CP001798">
    <property type="protein sequence ID" value="ADE15054.1"/>
    <property type="molecule type" value="Genomic_DNA"/>
</dbReference>